<dbReference type="SUPFAM" id="SSF56235">
    <property type="entry name" value="N-terminal nucleophile aminohydrolases (Ntn hydrolases)"/>
    <property type="match status" value="1"/>
</dbReference>
<name>A0A0M2R3Y7_9PROT</name>
<dbReference type="InterPro" id="IPR001353">
    <property type="entry name" value="Proteasome_sua/b"/>
</dbReference>
<proteinExistence type="predicted"/>
<comment type="caution">
    <text evidence="1">The sequence shown here is derived from an EMBL/GenBank/DDBJ whole genome shotgun (WGS) entry which is preliminary data.</text>
</comment>
<protein>
    <submittedName>
        <fullName evidence="1">Uncharacterized protein</fullName>
    </submittedName>
</protein>
<evidence type="ECO:0000313" key="1">
    <source>
        <dbReference type="EMBL" id="KKJ76597.1"/>
    </source>
</evidence>
<dbReference type="GO" id="GO:0005839">
    <property type="term" value="C:proteasome core complex"/>
    <property type="evidence" value="ECO:0007669"/>
    <property type="project" value="InterPro"/>
</dbReference>
<dbReference type="STRING" id="1549748.WH95_12385"/>
<dbReference type="EMBL" id="LANI01000018">
    <property type="protein sequence ID" value="KKJ76597.1"/>
    <property type="molecule type" value="Genomic_DNA"/>
</dbReference>
<dbReference type="Proteomes" id="UP000034491">
    <property type="component" value="Unassembled WGS sequence"/>
</dbReference>
<dbReference type="Pfam" id="PF00227">
    <property type="entry name" value="Proteasome"/>
    <property type="match status" value="1"/>
</dbReference>
<dbReference type="AlphaFoldDB" id="A0A0M2R3Y7"/>
<dbReference type="Gene3D" id="3.60.20.10">
    <property type="entry name" value="Glutamine Phosphoribosylpyrophosphate, subunit 1, domain 1"/>
    <property type="match status" value="1"/>
</dbReference>
<keyword evidence="2" id="KW-1185">Reference proteome</keyword>
<accession>A0A0M2R3Y7</accession>
<evidence type="ECO:0000313" key="2">
    <source>
        <dbReference type="Proteomes" id="UP000034491"/>
    </source>
</evidence>
<dbReference type="InterPro" id="IPR029055">
    <property type="entry name" value="Ntn_hydrolases_N"/>
</dbReference>
<sequence length="200" mass="22432">MIIALLVLISSNKEAVMSIVIAVKKQGKTVIGSDSKCSDINTLHPAQEKINSSKIHFLKHGTIGHVGETTYHTILDYLCLEHEDCFNFADRMSTYKSMLKIQKILTEKCLSLPTGNHFKGSGMNLLIATHKTIFHIDPERNVDEFSRFWAIGSGHSFALGSLESLYETSLSAEQIVEQTLHTVCKYDLHSNEPYHTHTID</sequence>
<dbReference type="GO" id="GO:0051603">
    <property type="term" value="P:proteolysis involved in protein catabolic process"/>
    <property type="evidence" value="ECO:0007669"/>
    <property type="project" value="InterPro"/>
</dbReference>
<organism evidence="1 2">
    <name type="scientific">Kiloniella litopenaei</name>
    <dbReference type="NCBI Taxonomy" id="1549748"/>
    <lineage>
        <taxon>Bacteria</taxon>
        <taxon>Pseudomonadati</taxon>
        <taxon>Pseudomonadota</taxon>
        <taxon>Alphaproteobacteria</taxon>
        <taxon>Rhodospirillales</taxon>
        <taxon>Kiloniellaceae</taxon>
        <taxon>Kiloniella</taxon>
    </lineage>
</organism>
<gene>
    <name evidence="1" type="ORF">WH95_12385</name>
</gene>
<reference evidence="1 2" key="1">
    <citation type="submission" date="2015-03" db="EMBL/GenBank/DDBJ databases">
        <title>Genome sequence of Kiloniella sp. P1-1, isolated from the gut microflora of Pacific white shrimp, Penaeus vannamei.</title>
        <authorList>
            <person name="Shao Z."/>
            <person name="Wang L."/>
            <person name="Li X."/>
        </authorList>
    </citation>
    <scope>NUCLEOTIDE SEQUENCE [LARGE SCALE GENOMIC DNA]</scope>
    <source>
        <strain evidence="1 2">P1-1</strain>
    </source>
</reference>